<evidence type="ECO:0000256" key="2">
    <source>
        <dbReference type="SAM" id="SignalP"/>
    </source>
</evidence>
<evidence type="ECO:0000313" key="4">
    <source>
        <dbReference type="EMBL" id="MDM7890009.1"/>
    </source>
</evidence>
<dbReference type="Gene3D" id="2.60.40.10">
    <property type="entry name" value="Immunoglobulins"/>
    <property type="match status" value="2"/>
</dbReference>
<dbReference type="RefSeq" id="WP_289471537.1">
    <property type="nucleotide sequence ID" value="NZ_JAUCMM010000019.1"/>
</dbReference>
<feature type="signal peptide" evidence="2">
    <location>
        <begin position="1"/>
        <end position="40"/>
    </location>
</feature>
<comment type="caution">
    <text evidence="4">The sequence shown here is derived from an EMBL/GenBank/DDBJ whole genome shotgun (WGS) entry which is preliminary data.</text>
</comment>
<feature type="domain" description="Bacterial Ig-like" evidence="3">
    <location>
        <begin position="592"/>
        <end position="676"/>
    </location>
</feature>
<name>A0ABT7TM93_9MICO</name>
<dbReference type="InterPro" id="IPR013783">
    <property type="entry name" value="Ig-like_fold"/>
</dbReference>
<dbReference type="InterPro" id="IPR032109">
    <property type="entry name" value="Big_3_5"/>
</dbReference>
<evidence type="ECO:0000256" key="1">
    <source>
        <dbReference type="SAM" id="Phobius"/>
    </source>
</evidence>
<dbReference type="EMBL" id="JAUCMM010000019">
    <property type="protein sequence ID" value="MDM7890009.1"/>
    <property type="molecule type" value="Genomic_DNA"/>
</dbReference>
<keyword evidence="2" id="KW-0732">Signal</keyword>
<gene>
    <name evidence="4" type="ORF">QUG98_16275</name>
</gene>
<accession>A0ABT7TM93</accession>
<protein>
    <submittedName>
        <fullName evidence="4">Ig-like domain repeat protein</fullName>
    </submittedName>
</protein>
<dbReference type="InterPro" id="IPR013320">
    <property type="entry name" value="ConA-like_dom_sf"/>
</dbReference>
<dbReference type="SUPFAM" id="SSF49899">
    <property type="entry name" value="Concanavalin A-like lectins/glucanases"/>
    <property type="match status" value="1"/>
</dbReference>
<keyword evidence="1" id="KW-1133">Transmembrane helix</keyword>
<evidence type="ECO:0000313" key="5">
    <source>
        <dbReference type="Proteomes" id="UP001235720"/>
    </source>
</evidence>
<proteinExistence type="predicted"/>
<keyword evidence="5" id="KW-1185">Reference proteome</keyword>
<sequence length="750" mass="73958">MAQRPRGRAVARARTILTALTVAGLAGLAFVGADVSAASAVAPAQTTFTDQSFRGTDAGPGWVLPSTPAASGNSACLTAAAVESTNAGAIPTCPEAGDPAGDGALRLTSASQALIGAVGSTQAVPTDKGLDASFTTYQYGGDGADGMVFYLAATDPYDTAVPTRTGYTGGSLGYAAYPPSGAPGLEHAYLGVGLDTYGGFASNYTGCVDDLGGGGTNNSLTVRGPGNGFSGYCVQSVTRADGSLRGDGFPDRSSAGVPVEVVVNPTTTALSARQAPSVSVPAGKYAVIFTSRGAGQQVVFGDLPKLDPAGDVAGIDPSWIDPATGYPYKLTFGFTAGTGGSTDVHEVTDLVATTAAGAVPVLTARTGGTTDVAHAGSGDITVTPTVSADGGSETRAVRTTTTFPTGVTPSADAASGDGWTCSVSGQVVTCDQLAADRAPGTDLPTLTLPFTVTGAARTATVSTVVSSIDAEAITVTRDVTVAPQATTVTVDDTTVSVGEEAPLRATVASSETTAASVPTGTVRFTDTATGAELCTAELTDGTATCALAAPAVGRTSVTAAYLGDADHATAEGTGTLVVSKLPTAVTATSPDSAEPVTTGDPVTLRVDGLGAEDGQPAPTGTIAFREGDAVLCTVTLPESSCDVTTLAAGRHRILAVYSGDAVYAGSTSDTIVVTVQDVVVVPVPTSGTTTAPTSVPTTPAPSSTPAAAAAAGLAFTGSTVALWTGIALAVALLVAGFVLLMVRRTRAARG</sequence>
<dbReference type="Pfam" id="PF16640">
    <property type="entry name" value="Big_3_5"/>
    <property type="match status" value="2"/>
</dbReference>
<organism evidence="4 5">
    <name type="scientific">Curtobacterium subtropicum</name>
    <dbReference type="NCBI Taxonomy" id="3055138"/>
    <lineage>
        <taxon>Bacteria</taxon>
        <taxon>Bacillati</taxon>
        <taxon>Actinomycetota</taxon>
        <taxon>Actinomycetes</taxon>
        <taxon>Micrococcales</taxon>
        <taxon>Microbacteriaceae</taxon>
        <taxon>Curtobacterium</taxon>
    </lineage>
</organism>
<feature type="transmembrane region" description="Helical" evidence="1">
    <location>
        <begin position="720"/>
        <end position="742"/>
    </location>
</feature>
<feature type="chain" id="PRO_5046116018" evidence="2">
    <location>
        <begin position="41"/>
        <end position="750"/>
    </location>
</feature>
<dbReference type="Proteomes" id="UP001235720">
    <property type="component" value="Unassembled WGS sequence"/>
</dbReference>
<dbReference type="Gene3D" id="2.60.120.200">
    <property type="match status" value="1"/>
</dbReference>
<feature type="domain" description="Bacterial Ig-like" evidence="3">
    <location>
        <begin position="489"/>
        <end position="573"/>
    </location>
</feature>
<keyword evidence="1" id="KW-0812">Transmembrane</keyword>
<evidence type="ECO:0000259" key="3">
    <source>
        <dbReference type="Pfam" id="PF16640"/>
    </source>
</evidence>
<keyword evidence="1" id="KW-0472">Membrane</keyword>
<reference evidence="4 5" key="1">
    <citation type="submission" date="2023-06" db="EMBL/GenBank/DDBJ databases">
        <authorList>
            <person name="Feng G."/>
            <person name="Li J."/>
            <person name="Zhu H."/>
        </authorList>
    </citation>
    <scope>NUCLEOTIDE SEQUENCE [LARGE SCALE GENOMIC DNA]</scope>
    <source>
        <strain evidence="4 5">RHCJP20</strain>
    </source>
</reference>